<dbReference type="PANTHER" id="PTHR11895">
    <property type="entry name" value="TRANSAMIDASE"/>
    <property type="match status" value="1"/>
</dbReference>
<dbReference type="PROSITE" id="PS00571">
    <property type="entry name" value="AMIDASES"/>
    <property type="match status" value="1"/>
</dbReference>
<proteinExistence type="predicted"/>
<evidence type="ECO:0000313" key="2">
    <source>
        <dbReference type="EMBL" id="SVA76937.1"/>
    </source>
</evidence>
<sequence>MSSPLRSIEEMRANIDDHPKSIIEQTSQAVSNLDNLGRKLNAVAHVAKDDSIARAKHLHNSVLRGDGNRSSPLLGVPVAHKDLFMREGWPCEGGSKTLAGHHASQTAFVIDRLDKQGAVDCGRLTSVEFGLGTTGHNTYSGTPTNPWHPKYICGGSSSGSGAVVAGGIVPVSLGSDTGGSVRLPAAACGLVGIKPTHGLVGRSGVIALSPTLDTVGTLTRSVRDGAIVLQAITAVDKHDHGSVSFNFPHLLDKLEEGMTGLRIGWPTNYFFEDTERTVTDGIDKIFHLMGHLGAKCVDVDVPGIETANAMTMLITAVEGASLHEKTIIENSSAFGEQTLARLLVGFFVPAYDYYKALVYRAISAKQVLAETFEKVDTVITPVWPYPLPTIEESDLGTNPDAAQMILQSGHNTRPVNYLGFPAVNLPIGFDTNGLPASVQFIGAPFTEAKLLRIARTVERELNFWSVEPRLSVLTK</sequence>
<dbReference type="InterPro" id="IPR023631">
    <property type="entry name" value="Amidase_dom"/>
</dbReference>
<dbReference type="Pfam" id="PF01425">
    <property type="entry name" value="Amidase"/>
    <property type="match status" value="1"/>
</dbReference>
<dbReference type="Gene3D" id="3.90.1300.10">
    <property type="entry name" value="Amidase signature (AS) domain"/>
    <property type="match status" value="1"/>
</dbReference>
<dbReference type="InterPro" id="IPR020556">
    <property type="entry name" value="Amidase_CS"/>
</dbReference>
<dbReference type="EMBL" id="UINC01018337">
    <property type="protein sequence ID" value="SVA76937.1"/>
    <property type="molecule type" value="Genomic_DNA"/>
</dbReference>
<dbReference type="SUPFAM" id="SSF75304">
    <property type="entry name" value="Amidase signature (AS) enzymes"/>
    <property type="match status" value="1"/>
</dbReference>
<dbReference type="PANTHER" id="PTHR11895:SF176">
    <property type="entry name" value="AMIDASE AMID-RELATED"/>
    <property type="match status" value="1"/>
</dbReference>
<reference evidence="2" key="1">
    <citation type="submission" date="2018-05" db="EMBL/GenBank/DDBJ databases">
        <authorList>
            <person name="Lanie J.A."/>
            <person name="Ng W.-L."/>
            <person name="Kazmierczak K.M."/>
            <person name="Andrzejewski T.M."/>
            <person name="Davidsen T.M."/>
            <person name="Wayne K.J."/>
            <person name="Tettelin H."/>
            <person name="Glass J.I."/>
            <person name="Rusch D."/>
            <person name="Podicherti R."/>
            <person name="Tsui H.-C.T."/>
            <person name="Winkler M.E."/>
        </authorList>
    </citation>
    <scope>NUCLEOTIDE SEQUENCE</scope>
</reference>
<dbReference type="GO" id="GO:0003824">
    <property type="term" value="F:catalytic activity"/>
    <property type="evidence" value="ECO:0007669"/>
    <property type="project" value="InterPro"/>
</dbReference>
<dbReference type="AlphaFoldDB" id="A0A381YKF4"/>
<protein>
    <recommendedName>
        <fullName evidence="1">Amidase domain-containing protein</fullName>
    </recommendedName>
</protein>
<accession>A0A381YKF4</accession>
<name>A0A381YKF4_9ZZZZ</name>
<dbReference type="InterPro" id="IPR000120">
    <property type="entry name" value="Amidase"/>
</dbReference>
<organism evidence="2">
    <name type="scientific">marine metagenome</name>
    <dbReference type="NCBI Taxonomy" id="408172"/>
    <lineage>
        <taxon>unclassified sequences</taxon>
        <taxon>metagenomes</taxon>
        <taxon>ecological metagenomes</taxon>
    </lineage>
</organism>
<feature type="domain" description="Amidase" evidence="1">
    <location>
        <begin position="26"/>
        <end position="451"/>
    </location>
</feature>
<gene>
    <name evidence="2" type="ORF">METZ01_LOCUS129791</name>
</gene>
<evidence type="ECO:0000259" key="1">
    <source>
        <dbReference type="Pfam" id="PF01425"/>
    </source>
</evidence>
<dbReference type="InterPro" id="IPR036928">
    <property type="entry name" value="AS_sf"/>
</dbReference>